<dbReference type="GO" id="GO:0005886">
    <property type="term" value="C:plasma membrane"/>
    <property type="evidence" value="ECO:0007669"/>
    <property type="project" value="UniProtKB-SubCell"/>
</dbReference>
<dbReference type="InterPro" id="IPR036890">
    <property type="entry name" value="HATPase_C_sf"/>
</dbReference>
<evidence type="ECO:0000256" key="5">
    <source>
        <dbReference type="ARBA" id="ARBA00022553"/>
    </source>
</evidence>
<dbReference type="CDD" id="cd00082">
    <property type="entry name" value="HisKA"/>
    <property type="match status" value="1"/>
</dbReference>
<keyword evidence="6" id="KW-0808">Transferase</keyword>
<comment type="subcellular location">
    <subcellularLocation>
        <location evidence="2">Cell membrane</location>
        <topology evidence="2">Multi-pass membrane protein</topology>
    </subcellularLocation>
</comment>
<dbReference type="GO" id="GO:0000155">
    <property type="term" value="F:phosphorelay sensor kinase activity"/>
    <property type="evidence" value="ECO:0007669"/>
    <property type="project" value="InterPro"/>
</dbReference>
<dbReference type="SMART" id="SM00388">
    <property type="entry name" value="HisKA"/>
    <property type="match status" value="1"/>
</dbReference>
<evidence type="ECO:0000256" key="7">
    <source>
        <dbReference type="ARBA" id="ARBA00022692"/>
    </source>
</evidence>
<evidence type="ECO:0000256" key="6">
    <source>
        <dbReference type="ARBA" id="ARBA00022679"/>
    </source>
</evidence>
<name>A0A1F7UA58_9BACT</name>
<dbReference type="SUPFAM" id="SSF47384">
    <property type="entry name" value="Homodimeric domain of signal transducing histidine kinase"/>
    <property type="match status" value="1"/>
</dbReference>
<sequence length="603" mass="66093">MKGKNEKNPKRAAGNGRNPLARRRLTMAAAAVAVSLVIVLMGSVLSAYFSGVLVRTNRDVIVDTVSSMVNSLLAESEVSIENLDNWRDEEIQRKLQSLAEQLQMHLGAKAVKIYNRDSILIYTTIPGQPLGLREEGNGVRQALQGETHAERTEADVARALGASSMEEISHPIYEQDGGQIIGALEIYHDTSNITAAVRSTVVSIGLIAFFVVILVYLIVALALSLLDRQYINRLEKEVTNRTAELKLALETAEYHTKKSDEAVAVLGAAVDALPSGFCLIDPAERIILLDDTTRALFGLKPGPEIAFADLVSTIRPFYDLRQAVDRTKRDNAPIKQSHIEISHERYLSILVVPVKGKSGQDYGTIIALDDITAETSLERLRNQFTTMIVHELRAPLVNTRWVTETVLTDLPKECAETREQLATVLESATIMLSLVNDLLDSAKIEAGKFEVAPQENDMKETVQKSLRQFLVQAKEKGVELEADLDKTLPLFRFDALRIGQVITNLVSNALKFTDRGSITVSARLEGDVIRVTIADTGRGIPPNLTHQLFHRFSQVGNGEEKGKGTGLGLYIAKGIVEAHGGEIAVQSTPGKGSEFSFTLPIKK</sequence>
<keyword evidence="10" id="KW-0472">Membrane</keyword>
<dbReference type="InterPro" id="IPR029151">
    <property type="entry name" value="Sensor-like_sf"/>
</dbReference>
<evidence type="ECO:0000256" key="10">
    <source>
        <dbReference type="SAM" id="Phobius"/>
    </source>
</evidence>
<dbReference type="PROSITE" id="PS50109">
    <property type="entry name" value="HIS_KIN"/>
    <property type="match status" value="1"/>
</dbReference>
<evidence type="ECO:0000256" key="9">
    <source>
        <dbReference type="ARBA" id="ARBA00022989"/>
    </source>
</evidence>
<dbReference type="FunFam" id="3.30.565.10:FF:000010">
    <property type="entry name" value="Sensor histidine kinase RcsC"/>
    <property type="match status" value="1"/>
</dbReference>
<gene>
    <name evidence="12" type="ORF">A3C96_02090</name>
</gene>
<proteinExistence type="predicted"/>
<feature type="transmembrane region" description="Helical" evidence="10">
    <location>
        <begin position="25"/>
        <end position="49"/>
    </location>
</feature>
<dbReference type="Pfam" id="PF00512">
    <property type="entry name" value="HisKA"/>
    <property type="match status" value="1"/>
</dbReference>
<dbReference type="Gene3D" id="3.30.450.20">
    <property type="entry name" value="PAS domain"/>
    <property type="match status" value="2"/>
</dbReference>
<dbReference type="InterPro" id="IPR004358">
    <property type="entry name" value="Sig_transdc_His_kin-like_C"/>
</dbReference>
<dbReference type="PRINTS" id="PR00344">
    <property type="entry name" value="BCTRLSENSOR"/>
</dbReference>
<dbReference type="CDD" id="cd16922">
    <property type="entry name" value="HATPase_EvgS-ArcB-TorS-like"/>
    <property type="match status" value="1"/>
</dbReference>
<evidence type="ECO:0000256" key="3">
    <source>
        <dbReference type="ARBA" id="ARBA00012438"/>
    </source>
</evidence>
<dbReference type="EMBL" id="MGEA01000012">
    <property type="protein sequence ID" value="OGL74597.1"/>
    <property type="molecule type" value="Genomic_DNA"/>
</dbReference>
<dbReference type="PANTHER" id="PTHR43047">
    <property type="entry name" value="TWO-COMPONENT HISTIDINE PROTEIN KINASE"/>
    <property type="match status" value="1"/>
</dbReference>
<dbReference type="InterPro" id="IPR036097">
    <property type="entry name" value="HisK_dim/P_sf"/>
</dbReference>
<feature type="transmembrane region" description="Helical" evidence="10">
    <location>
        <begin position="201"/>
        <end position="226"/>
    </location>
</feature>
<comment type="catalytic activity">
    <reaction evidence="1">
        <text>ATP + protein L-histidine = ADP + protein N-phospho-L-histidine.</text>
        <dbReference type="EC" id="2.7.13.3"/>
    </reaction>
</comment>
<keyword evidence="5" id="KW-0597">Phosphoprotein</keyword>
<protein>
    <recommendedName>
        <fullName evidence="3">histidine kinase</fullName>
        <ecNumber evidence="3">2.7.13.3</ecNumber>
    </recommendedName>
</protein>
<dbReference type="PANTHER" id="PTHR43047:SF72">
    <property type="entry name" value="OSMOSENSING HISTIDINE PROTEIN KINASE SLN1"/>
    <property type="match status" value="1"/>
</dbReference>
<comment type="caution">
    <text evidence="12">The sequence shown here is derived from an EMBL/GenBank/DDBJ whole genome shotgun (WGS) entry which is preliminary data.</text>
</comment>
<keyword evidence="7 10" id="KW-0812">Transmembrane</keyword>
<evidence type="ECO:0000256" key="4">
    <source>
        <dbReference type="ARBA" id="ARBA00022475"/>
    </source>
</evidence>
<dbReference type="SUPFAM" id="SSF103190">
    <property type="entry name" value="Sensory domain-like"/>
    <property type="match status" value="1"/>
</dbReference>
<dbReference type="Proteomes" id="UP000177088">
    <property type="component" value="Unassembled WGS sequence"/>
</dbReference>
<dbReference type="AlphaFoldDB" id="A0A1F7UA58"/>
<feature type="domain" description="Histidine kinase" evidence="11">
    <location>
        <begin position="387"/>
        <end position="603"/>
    </location>
</feature>
<accession>A0A1F7UA58</accession>
<reference evidence="12 13" key="1">
    <citation type="journal article" date="2016" name="Nat. Commun.">
        <title>Thousands of microbial genomes shed light on interconnected biogeochemical processes in an aquifer system.</title>
        <authorList>
            <person name="Anantharaman K."/>
            <person name="Brown C.T."/>
            <person name="Hug L.A."/>
            <person name="Sharon I."/>
            <person name="Castelle C.J."/>
            <person name="Probst A.J."/>
            <person name="Thomas B.C."/>
            <person name="Singh A."/>
            <person name="Wilkins M.J."/>
            <person name="Karaoz U."/>
            <person name="Brodie E.L."/>
            <person name="Williams K.H."/>
            <person name="Hubbard S.S."/>
            <person name="Banfield J.F."/>
        </authorList>
    </citation>
    <scope>NUCLEOTIDE SEQUENCE [LARGE SCALE GENOMIC DNA]</scope>
</reference>
<dbReference type="Gene3D" id="1.10.287.130">
    <property type="match status" value="1"/>
</dbReference>
<evidence type="ECO:0000313" key="12">
    <source>
        <dbReference type="EMBL" id="OGL74597.1"/>
    </source>
</evidence>
<evidence type="ECO:0000256" key="1">
    <source>
        <dbReference type="ARBA" id="ARBA00000085"/>
    </source>
</evidence>
<keyword evidence="8" id="KW-0418">Kinase</keyword>
<dbReference type="EC" id="2.7.13.3" evidence="3"/>
<evidence type="ECO:0000259" key="11">
    <source>
        <dbReference type="PROSITE" id="PS50109"/>
    </source>
</evidence>
<dbReference type="SUPFAM" id="SSF55874">
    <property type="entry name" value="ATPase domain of HSP90 chaperone/DNA topoisomerase II/histidine kinase"/>
    <property type="match status" value="1"/>
</dbReference>
<dbReference type="InterPro" id="IPR005467">
    <property type="entry name" value="His_kinase_dom"/>
</dbReference>
<dbReference type="Gene3D" id="3.30.565.10">
    <property type="entry name" value="Histidine kinase-like ATPase, C-terminal domain"/>
    <property type="match status" value="1"/>
</dbReference>
<organism evidence="12 13">
    <name type="scientific">Candidatus Uhrbacteria bacterium RIFCSPHIGHO2_02_FULL_60_10</name>
    <dbReference type="NCBI Taxonomy" id="1802392"/>
    <lineage>
        <taxon>Bacteria</taxon>
        <taxon>Candidatus Uhriibacteriota</taxon>
    </lineage>
</organism>
<evidence type="ECO:0000256" key="2">
    <source>
        <dbReference type="ARBA" id="ARBA00004651"/>
    </source>
</evidence>
<evidence type="ECO:0000256" key="8">
    <source>
        <dbReference type="ARBA" id="ARBA00022777"/>
    </source>
</evidence>
<evidence type="ECO:0000313" key="13">
    <source>
        <dbReference type="Proteomes" id="UP000177088"/>
    </source>
</evidence>
<dbReference type="GO" id="GO:0009927">
    <property type="term" value="F:histidine phosphotransfer kinase activity"/>
    <property type="evidence" value="ECO:0007669"/>
    <property type="project" value="TreeGrafter"/>
</dbReference>
<dbReference type="InterPro" id="IPR003594">
    <property type="entry name" value="HATPase_dom"/>
</dbReference>
<keyword evidence="9 10" id="KW-1133">Transmembrane helix</keyword>
<dbReference type="InterPro" id="IPR003661">
    <property type="entry name" value="HisK_dim/P_dom"/>
</dbReference>
<dbReference type="SMART" id="SM00387">
    <property type="entry name" value="HATPase_c"/>
    <property type="match status" value="1"/>
</dbReference>
<keyword evidence="4" id="KW-1003">Cell membrane</keyword>
<dbReference type="Pfam" id="PF02518">
    <property type="entry name" value="HATPase_c"/>
    <property type="match status" value="1"/>
</dbReference>